<dbReference type="STRING" id="709881.SAMN04489832_0110"/>
<dbReference type="PANTHER" id="PTHR43798">
    <property type="entry name" value="MONOACYLGLYCEROL LIPASE"/>
    <property type="match status" value="1"/>
</dbReference>
<dbReference type="RefSeq" id="WP_074307827.1">
    <property type="nucleotide sequence ID" value="NZ_FSQT01000001.1"/>
</dbReference>
<accession>A0A1N5TEF2</accession>
<dbReference type="GO" id="GO:0003824">
    <property type="term" value="F:catalytic activity"/>
    <property type="evidence" value="ECO:0007669"/>
    <property type="project" value="InterPro"/>
</dbReference>
<dbReference type="Gene3D" id="3.40.50.1820">
    <property type="entry name" value="alpha/beta hydrolase"/>
    <property type="match status" value="1"/>
</dbReference>
<gene>
    <name evidence="2" type="ORF">SAMN04489832_0110</name>
</gene>
<organism evidence="2 3">
    <name type="scientific">Micromonospora cremea</name>
    <dbReference type="NCBI Taxonomy" id="709881"/>
    <lineage>
        <taxon>Bacteria</taxon>
        <taxon>Bacillati</taxon>
        <taxon>Actinomycetota</taxon>
        <taxon>Actinomycetes</taxon>
        <taxon>Micromonosporales</taxon>
        <taxon>Micromonosporaceae</taxon>
        <taxon>Micromonospora</taxon>
    </lineage>
</organism>
<dbReference type="PRINTS" id="PR00111">
    <property type="entry name" value="ABHYDROLASE"/>
</dbReference>
<evidence type="ECO:0000259" key="1">
    <source>
        <dbReference type="Pfam" id="PF00561"/>
    </source>
</evidence>
<dbReference type="InterPro" id="IPR029058">
    <property type="entry name" value="AB_hydrolase_fold"/>
</dbReference>
<name>A0A1N5TEF2_9ACTN</name>
<dbReference type="PRINTS" id="PR00412">
    <property type="entry name" value="EPOXHYDRLASE"/>
</dbReference>
<sequence>MELTINGCRLTVEDLGPRDAPLIIAHHGGGGIGSLKEPRDTFGPLSDEYRVIVFDARGCGTSEALPPYSHQQWAADVDALREWAGAEKVTVAGGSYGGFIAMEYALAYPDRIQALMLRDTAADGTNLETAFENARNQNRIEIKWDNFNRYWTGQIRDDADLKQCWSEMIGLYDHDYDPERSARAVEEGTYRHEAHNWCFQHNWGNYDLKDRLGSITVPVLVTVGRHDWVTPVSCSETITKLVPNAELVIFEKSGHSPQKEERELFQQVIRGFIHRAVPLAASA</sequence>
<dbReference type="Pfam" id="PF00561">
    <property type="entry name" value="Abhydrolase_1"/>
    <property type="match status" value="1"/>
</dbReference>
<keyword evidence="3" id="KW-1185">Reference proteome</keyword>
<dbReference type="InterPro" id="IPR000073">
    <property type="entry name" value="AB_hydrolase_1"/>
</dbReference>
<dbReference type="Proteomes" id="UP000185124">
    <property type="component" value="Unassembled WGS sequence"/>
</dbReference>
<protein>
    <submittedName>
        <fullName evidence="2">Proline iminopeptidase</fullName>
    </submittedName>
</protein>
<evidence type="ECO:0000313" key="3">
    <source>
        <dbReference type="Proteomes" id="UP000185124"/>
    </source>
</evidence>
<dbReference type="OrthoDB" id="5902829at2"/>
<dbReference type="GO" id="GO:0016020">
    <property type="term" value="C:membrane"/>
    <property type="evidence" value="ECO:0007669"/>
    <property type="project" value="TreeGrafter"/>
</dbReference>
<evidence type="ECO:0000313" key="2">
    <source>
        <dbReference type="EMBL" id="SIM46508.1"/>
    </source>
</evidence>
<feature type="domain" description="AB hydrolase-1" evidence="1">
    <location>
        <begin position="21"/>
        <end position="261"/>
    </location>
</feature>
<dbReference type="InterPro" id="IPR000639">
    <property type="entry name" value="Epox_hydrolase-like"/>
</dbReference>
<reference evidence="3" key="1">
    <citation type="submission" date="2016-12" db="EMBL/GenBank/DDBJ databases">
        <authorList>
            <person name="Varghese N."/>
            <person name="Submissions S."/>
        </authorList>
    </citation>
    <scope>NUCLEOTIDE SEQUENCE [LARGE SCALE GENOMIC DNA]</scope>
    <source>
        <strain evidence="3">DSM 45599</strain>
    </source>
</reference>
<dbReference type="PANTHER" id="PTHR43798:SF33">
    <property type="entry name" value="HYDROLASE, PUTATIVE (AFU_ORTHOLOGUE AFUA_2G14860)-RELATED"/>
    <property type="match status" value="1"/>
</dbReference>
<dbReference type="EMBL" id="FSQT01000001">
    <property type="protein sequence ID" value="SIM46508.1"/>
    <property type="molecule type" value="Genomic_DNA"/>
</dbReference>
<proteinExistence type="predicted"/>
<dbReference type="InterPro" id="IPR050266">
    <property type="entry name" value="AB_hydrolase_sf"/>
</dbReference>
<dbReference type="SUPFAM" id="SSF53474">
    <property type="entry name" value="alpha/beta-Hydrolases"/>
    <property type="match status" value="1"/>
</dbReference>
<dbReference type="AlphaFoldDB" id="A0A1N5TEF2"/>